<organism evidence="1 2">
    <name type="scientific">Escherichia coli</name>
    <dbReference type="NCBI Taxonomy" id="562"/>
    <lineage>
        <taxon>Bacteria</taxon>
        <taxon>Pseudomonadati</taxon>
        <taxon>Pseudomonadota</taxon>
        <taxon>Gammaproteobacteria</taxon>
        <taxon>Enterobacterales</taxon>
        <taxon>Enterobacteriaceae</taxon>
        <taxon>Escherichia</taxon>
    </lineage>
</organism>
<sequence length="161" mass="18443">VVVDGKGRLFKMSQIINAIGIKTRILADCDFLSNILLTEHKDLLSTECDNLLTALIESINSGELSLNTKVTTFESFKSISSKDFIKICNHEKTQKHIHEIHQKLKDNGIYIWKSGDIEAVYGFGKKQTEWDSLLDCLCNESKDVRAVIKKYDEMEDFIKWI</sequence>
<gene>
    <name evidence="1" type="ORF">GP944_27885</name>
</gene>
<comment type="caution">
    <text evidence="1">The sequence shown here is derived from an EMBL/GenBank/DDBJ whole genome shotgun (WGS) entry which is preliminary data.</text>
</comment>
<name>A0AAW9XE73_ECOLX</name>
<proteinExistence type="predicted"/>
<feature type="non-terminal residue" evidence="1">
    <location>
        <position position="1"/>
    </location>
</feature>
<reference evidence="1 2" key="1">
    <citation type="submission" date="2019-12" db="EMBL/GenBank/DDBJ databases">
        <title>Enteriobacteria Tanzani isolates_8377-8380.</title>
        <authorList>
            <person name="Subbiah M."/>
            <person name="Call D."/>
        </authorList>
    </citation>
    <scope>NUCLEOTIDE SEQUENCE [LARGE SCALE GENOMIC DNA]</scope>
    <source>
        <strain evidence="1 2">8378wB3</strain>
    </source>
</reference>
<dbReference type="EMBL" id="WTRX01000342">
    <property type="protein sequence ID" value="MWU34417.1"/>
    <property type="molecule type" value="Genomic_DNA"/>
</dbReference>
<dbReference type="Proteomes" id="UP000441160">
    <property type="component" value="Unassembled WGS sequence"/>
</dbReference>
<evidence type="ECO:0000313" key="1">
    <source>
        <dbReference type="EMBL" id="MWU34417.1"/>
    </source>
</evidence>
<protein>
    <submittedName>
        <fullName evidence="1">Overcoming lysogenization defect protein</fullName>
    </submittedName>
</protein>
<accession>A0AAW9XE73</accession>
<dbReference type="AlphaFoldDB" id="A0AAW9XE73"/>
<evidence type="ECO:0000313" key="2">
    <source>
        <dbReference type="Proteomes" id="UP000441160"/>
    </source>
</evidence>